<name>A0AAQ1GF70_9BURK</name>
<evidence type="ECO:0000259" key="5">
    <source>
        <dbReference type="Pfam" id="PF00389"/>
    </source>
</evidence>
<sequence>MSYRILVTAPRLAPAGQRVLAAAQCETVYIDDAQDAAQVARVLATQPIDAVISRTVELSGAAIAACPTLRVICKHGVGVTNIDVDAATQRGIPVFTTPGTNTHSVAELAIGLMLAAARKLNFFDSELRAGRWTRTGDGRQLHGRTLGLVGYGQIGKRVAAIAHALGLHVRAFDPVAKQADAQPFVTLETSLDALLAQADVLSLHCPVNAHTRNLLDAEAIARLPDGAIVVNTARGELIDEAALVAALRSGKLAAAGLDTFRNEPLPADDPLAALPNVVLTPHVGGSTPDALDAVAVSAAETCLRFLRGEAVDAAACVNGAVLQNPHSDLKVIA</sequence>
<feature type="domain" description="D-isomer specific 2-hydroxyacid dehydrogenase NAD-binding" evidence="6">
    <location>
        <begin position="110"/>
        <end position="284"/>
    </location>
</feature>
<dbReference type="InterPro" id="IPR029753">
    <property type="entry name" value="D-isomer_DH_CS"/>
</dbReference>
<dbReference type="AlphaFoldDB" id="A0AAQ1GF70"/>
<dbReference type="PROSITE" id="PS00671">
    <property type="entry name" value="D_2_HYDROXYACID_DH_3"/>
    <property type="match status" value="1"/>
</dbReference>
<keyword evidence="2 4" id="KW-0560">Oxidoreductase</keyword>
<dbReference type="InterPro" id="IPR050857">
    <property type="entry name" value="D-2-hydroxyacid_DH"/>
</dbReference>
<dbReference type="RefSeq" id="WP_074983254.1">
    <property type="nucleotide sequence ID" value="NZ_CADFGN010000006.1"/>
</dbReference>
<protein>
    <submittedName>
        <fullName evidence="7">D-3-phosphoglycerate dehydrogenase</fullName>
    </submittedName>
</protein>
<dbReference type="PANTHER" id="PTHR42789">
    <property type="entry name" value="D-ISOMER SPECIFIC 2-HYDROXYACID DEHYDROGENASE FAMILY PROTEIN (AFU_ORTHOLOGUE AFUA_6G10090)"/>
    <property type="match status" value="1"/>
</dbReference>
<feature type="domain" description="D-isomer specific 2-hydroxyacid dehydrogenase catalytic" evidence="5">
    <location>
        <begin position="11"/>
        <end position="312"/>
    </location>
</feature>
<dbReference type="Pfam" id="PF00389">
    <property type="entry name" value="2-Hacid_dh"/>
    <property type="match status" value="1"/>
</dbReference>
<dbReference type="GO" id="GO:0016616">
    <property type="term" value="F:oxidoreductase activity, acting on the CH-OH group of donors, NAD or NADP as acceptor"/>
    <property type="evidence" value="ECO:0007669"/>
    <property type="project" value="InterPro"/>
</dbReference>
<evidence type="ECO:0000256" key="4">
    <source>
        <dbReference type="RuleBase" id="RU003719"/>
    </source>
</evidence>
<dbReference type="SUPFAM" id="SSF52283">
    <property type="entry name" value="Formate/glycerate dehydrogenase catalytic domain-like"/>
    <property type="match status" value="1"/>
</dbReference>
<dbReference type="CDD" id="cd12173">
    <property type="entry name" value="PGDH_4"/>
    <property type="match status" value="1"/>
</dbReference>
<gene>
    <name evidence="7" type="ORF">SAMN05216550_106215</name>
</gene>
<dbReference type="InterPro" id="IPR036291">
    <property type="entry name" value="NAD(P)-bd_dom_sf"/>
</dbReference>
<dbReference type="InterPro" id="IPR006140">
    <property type="entry name" value="D-isomer_DH_NAD-bd"/>
</dbReference>
<dbReference type="PANTHER" id="PTHR42789:SF1">
    <property type="entry name" value="D-ISOMER SPECIFIC 2-HYDROXYACID DEHYDROGENASE FAMILY PROTEIN (AFU_ORTHOLOGUE AFUA_6G10090)"/>
    <property type="match status" value="1"/>
</dbReference>
<comment type="caution">
    <text evidence="7">The sequence shown here is derived from an EMBL/GenBank/DDBJ whole genome shotgun (WGS) entry which is preliminary data.</text>
</comment>
<organism evidence="7 8">
    <name type="scientific">Paraburkholderia tropica</name>
    <dbReference type="NCBI Taxonomy" id="92647"/>
    <lineage>
        <taxon>Bacteria</taxon>
        <taxon>Pseudomonadati</taxon>
        <taxon>Pseudomonadota</taxon>
        <taxon>Betaproteobacteria</taxon>
        <taxon>Burkholderiales</taxon>
        <taxon>Burkholderiaceae</taxon>
        <taxon>Paraburkholderia</taxon>
    </lineage>
</organism>
<proteinExistence type="inferred from homology"/>
<comment type="similarity">
    <text evidence="1 4">Belongs to the D-isomer specific 2-hydroxyacid dehydrogenase family.</text>
</comment>
<accession>A0AAQ1GF70</accession>
<dbReference type="EMBL" id="FNZM01000006">
    <property type="protein sequence ID" value="SEJ60459.1"/>
    <property type="molecule type" value="Genomic_DNA"/>
</dbReference>
<dbReference type="Gene3D" id="3.40.50.720">
    <property type="entry name" value="NAD(P)-binding Rossmann-like Domain"/>
    <property type="match status" value="2"/>
</dbReference>
<evidence type="ECO:0000313" key="8">
    <source>
        <dbReference type="Proteomes" id="UP000183529"/>
    </source>
</evidence>
<dbReference type="SUPFAM" id="SSF51735">
    <property type="entry name" value="NAD(P)-binding Rossmann-fold domains"/>
    <property type="match status" value="1"/>
</dbReference>
<dbReference type="GO" id="GO:0051287">
    <property type="term" value="F:NAD binding"/>
    <property type="evidence" value="ECO:0007669"/>
    <property type="project" value="InterPro"/>
</dbReference>
<evidence type="ECO:0000256" key="3">
    <source>
        <dbReference type="ARBA" id="ARBA00023027"/>
    </source>
</evidence>
<dbReference type="Proteomes" id="UP000183529">
    <property type="component" value="Unassembled WGS sequence"/>
</dbReference>
<keyword evidence="3" id="KW-0520">NAD</keyword>
<dbReference type="InterPro" id="IPR006139">
    <property type="entry name" value="D-isomer_2_OHA_DH_cat_dom"/>
</dbReference>
<evidence type="ECO:0000256" key="1">
    <source>
        <dbReference type="ARBA" id="ARBA00005854"/>
    </source>
</evidence>
<evidence type="ECO:0000259" key="6">
    <source>
        <dbReference type="Pfam" id="PF02826"/>
    </source>
</evidence>
<evidence type="ECO:0000313" key="7">
    <source>
        <dbReference type="EMBL" id="SEJ60459.1"/>
    </source>
</evidence>
<dbReference type="FunFam" id="3.40.50.720:FF:000203">
    <property type="entry name" value="D-3-phosphoglycerate dehydrogenase (SerA)"/>
    <property type="match status" value="1"/>
</dbReference>
<dbReference type="Pfam" id="PF02826">
    <property type="entry name" value="2-Hacid_dh_C"/>
    <property type="match status" value="1"/>
</dbReference>
<evidence type="ECO:0000256" key="2">
    <source>
        <dbReference type="ARBA" id="ARBA00023002"/>
    </source>
</evidence>
<reference evidence="7 8" key="1">
    <citation type="submission" date="2016-10" db="EMBL/GenBank/DDBJ databases">
        <authorList>
            <person name="Varghese N."/>
            <person name="Submissions S."/>
        </authorList>
    </citation>
    <scope>NUCLEOTIDE SEQUENCE [LARGE SCALE GENOMIC DNA]</scope>
    <source>
        <strain evidence="7 8">LMG 22274</strain>
    </source>
</reference>
<dbReference type="PROSITE" id="PS00670">
    <property type="entry name" value="D_2_HYDROXYACID_DH_2"/>
    <property type="match status" value="1"/>
</dbReference>